<dbReference type="PANTHER" id="PTHR12341">
    <property type="entry name" value="5'-&gt;3' EXORIBONUCLEASE"/>
    <property type="match status" value="1"/>
</dbReference>
<sequence length="1002" mass="114783">MGVPTFYRWLVNKYPKVRVKAIEEKGDDIVDTSSTNPNGIEFDNFYLDMNGIIHPCFHPEDQSLAPKTYEDVFERIYEYVDNLFSVVRPRKLLYMAIDGVAPRAKMNQQRSRRFHKAKGDEIAAAEEDRLRKQFEMEGKPVLPKVEYEVSDSNVITPGTEFMCILSEKLEGYIKSRLSNDPGWKEIQVILSDANVPGEGEHKVMSFIRYQRSIPGYNCNTSHCLYGLDADLILLTLATHEVHFSILREVNVTKLSLIYASFFPQGRWTIDVLIQEQQPGFQFASKTSSQVAESYSVKSGESFKDVKIEGAPTLKRPYEFLHVWTLREYLGLDMKMTDAPENFRFDLERIIDEFIFLCFFAGNDFLPRMPTLEIHEGAIDLLMTVYKEQFKNIGGYLVDMERVITPDLKRVEKFILLVGTYEEKIFKKRSELREHKLRRLCQYSDIDQDEEIKIEDSDLPRSMCNNSSADEYEVSCYLPTIFFLFPISNNCRHLLTLRDNKSALVPSIVIVYILVLPIPFVSLLDFAAFKNTKDLEEKLKENLRKKSDLFKNGDLDTDKVRLGVAGWKERYYEQKFSAKTKQQIEIMRKEIVQKYTEGLLWVLLYYFSGVSSWSWFYPYHHGPFASDLKGLSQVRAKFKKGHPFKPFYQLMSVLPPRSALALPKPYAKLITDADSRIIDFYPTDFEIDTDGKRYAWQGTCKLPFIDEERLIVEVRRVEKELTPEESSRNVEKSDQLFVSRNLGTKIMTLFLKASTNEKIHLDANVSGSIGGFVWLRNYDHLTSPPDILSLLFELPDGNPHIPRPLEGVKYPTKTISEGDIQKTLLWHEYPGSRPPFNRPQSQVTGTKAKTSSKFPSSSTAECQHNHISRKFSSDQIVEVHKVAGNIGWSAGRGASVCNLSVDKGISDMKISESSHNLGSYGRAQTPTNTFWPSRNASTQSLNHSWRQSSQANTNTSSQSLGKAQRDSKNDRNSAWQINPSKATVQGQGRGKFIPSNSASKWHS</sequence>
<gene>
    <name evidence="12" type="primary">LOC111284263</name>
</gene>
<keyword evidence="11" id="KW-1185">Reference proteome</keyword>
<feature type="domain" description="Xrn1 helical" evidence="10">
    <location>
        <begin position="344"/>
        <end position="819"/>
    </location>
</feature>
<dbReference type="Pfam" id="PF17846">
    <property type="entry name" value="XRN_M"/>
    <property type="match status" value="1"/>
</dbReference>
<feature type="compositionally biased region" description="Low complexity" evidence="7">
    <location>
        <begin position="946"/>
        <end position="958"/>
    </location>
</feature>
<feature type="domain" description="Xrn1 N-terminal" evidence="9">
    <location>
        <begin position="1"/>
        <end position="248"/>
    </location>
</feature>
<keyword evidence="4 6" id="KW-0378">Hydrolase</keyword>
<evidence type="ECO:0000256" key="6">
    <source>
        <dbReference type="PIRNR" id="PIRNR037239"/>
    </source>
</evidence>
<feature type="compositionally biased region" description="Polar residues" evidence="7">
    <location>
        <begin position="912"/>
        <end position="945"/>
    </location>
</feature>
<comment type="function">
    <text evidence="6">Possesses 5'-&gt;3' exoribonuclease activity. Acts as an endogenous post-transcriptional gene silencing (PTGS) suppressor.</text>
</comment>
<reference evidence="12" key="1">
    <citation type="submission" date="2025-08" db="UniProtKB">
        <authorList>
            <consortium name="RefSeq"/>
        </authorList>
    </citation>
    <scope>IDENTIFICATION</scope>
    <source>
        <tissue evidence="12">Fruit stalk</tissue>
    </source>
</reference>
<dbReference type="Gene3D" id="1.25.40.1050">
    <property type="match status" value="1"/>
</dbReference>
<evidence type="ECO:0000313" key="11">
    <source>
        <dbReference type="Proteomes" id="UP000515121"/>
    </source>
</evidence>
<dbReference type="KEGG" id="dzi:111284263"/>
<dbReference type="InterPro" id="IPR027073">
    <property type="entry name" value="5_3_exoribonuclease"/>
</dbReference>
<keyword evidence="5 6" id="KW-0269">Exonuclease</keyword>
<dbReference type="FunFam" id="1.25.40.1050:FF:000002">
    <property type="entry name" value="5'-3' exoribonuclease"/>
    <property type="match status" value="1"/>
</dbReference>
<feature type="transmembrane region" description="Helical" evidence="8">
    <location>
        <begin position="597"/>
        <end position="616"/>
    </location>
</feature>
<keyword evidence="8" id="KW-1133">Transmembrane helix</keyword>
<dbReference type="EC" id="3.1.13.-" evidence="6"/>
<keyword evidence="8" id="KW-0472">Membrane</keyword>
<evidence type="ECO:0000256" key="7">
    <source>
        <dbReference type="SAM" id="MobiDB-lite"/>
    </source>
</evidence>
<accession>A0A6P5XKL6</accession>
<dbReference type="AlphaFoldDB" id="A0A6P5XKL6"/>
<dbReference type="GeneID" id="111284263"/>
<dbReference type="InterPro" id="IPR004859">
    <property type="entry name" value="Xrn1_N"/>
</dbReference>
<dbReference type="Gene3D" id="3.40.50.12390">
    <property type="match status" value="2"/>
</dbReference>
<dbReference type="GO" id="GO:0004534">
    <property type="term" value="F:5'-3' RNA exonuclease activity"/>
    <property type="evidence" value="ECO:0007669"/>
    <property type="project" value="UniProtKB-UniRule"/>
</dbReference>
<dbReference type="InterPro" id="IPR041412">
    <property type="entry name" value="Xrn1_helical"/>
</dbReference>
<dbReference type="RefSeq" id="XP_022728715.1">
    <property type="nucleotide sequence ID" value="XM_022872980.1"/>
</dbReference>
<evidence type="ECO:0000259" key="9">
    <source>
        <dbReference type="Pfam" id="PF03159"/>
    </source>
</evidence>
<feature type="region of interest" description="Disordered" evidence="7">
    <location>
        <begin position="912"/>
        <end position="1002"/>
    </location>
</feature>
<evidence type="ECO:0000256" key="2">
    <source>
        <dbReference type="ARBA" id="ARBA00022664"/>
    </source>
</evidence>
<dbReference type="Proteomes" id="UP000515121">
    <property type="component" value="Unplaced"/>
</dbReference>
<evidence type="ECO:0000256" key="1">
    <source>
        <dbReference type="ARBA" id="ARBA00006994"/>
    </source>
</evidence>
<dbReference type="GO" id="GO:0003723">
    <property type="term" value="F:RNA binding"/>
    <property type="evidence" value="ECO:0007669"/>
    <property type="project" value="TreeGrafter"/>
</dbReference>
<comment type="similarity">
    <text evidence="1 6">Belongs to the 5'-3' exonuclease family. XRN2/RAT1 subfamily.</text>
</comment>
<organism evidence="11 12">
    <name type="scientific">Durio zibethinus</name>
    <name type="common">Durian</name>
    <dbReference type="NCBI Taxonomy" id="66656"/>
    <lineage>
        <taxon>Eukaryota</taxon>
        <taxon>Viridiplantae</taxon>
        <taxon>Streptophyta</taxon>
        <taxon>Embryophyta</taxon>
        <taxon>Tracheophyta</taxon>
        <taxon>Spermatophyta</taxon>
        <taxon>Magnoliopsida</taxon>
        <taxon>eudicotyledons</taxon>
        <taxon>Gunneridae</taxon>
        <taxon>Pentapetalae</taxon>
        <taxon>rosids</taxon>
        <taxon>malvids</taxon>
        <taxon>Malvales</taxon>
        <taxon>Malvaceae</taxon>
        <taxon>Helicteroideae</taxon>
        <taxon>Durio</taxon>
    </lineage>
</organism>
<protein>
    <recommendedName>
        <fullName evidence="6">5'-3' exoribonuclease</fullName>
        <ecNumber evidence="6">3.1.13.-</ecNumber>
    </recommendedName>
</protein>
<dbReference type="Pfam" id="PF03159">
    <property type="entry name" value="XRN_N"/>
    <property type="match status" value="1"/>
</dbReference>
<feature type="region of interest" description="Disordered" evidence="7">
    <location>
        <begin position="831"/>
        <end position="862"/>
    </location>
</feature>
<keyword evidence="8" id="KW-0812">Transmembrane</keyword>
<dbReference type="OrthoDB" id="372487at2759"/>
<keyword evidence="3 6" id="KW-0540">Nuclease</keyword>
<proteinExistence type="inferred from homology"/>
<dbReference type="GO" id="GO:0006397">
    <property type="term" value="P:mRNA processing"/>
    <property type="evidence" value="ECO:0007669"/>
    <property type="project" value="UniProtKB-UniRule"/>
</dbReference>
<evidence type="ECO:0000256" key="8">
    <source>
        <dbReference type="SAM" id="Phobius"/>
    </source>
</evidence>
<feature type="compositionally biased region" description="Polar residues" evidence="7">
    <location>
        <begin position="993"/>
        <end position="1002"/>
    </location>
</feature>
<keyword evidence="2 6" id="KW-0507">mRNA processing</keyword>
<dbReference type="CDD" id="cd18673">
    <property type="entry name" value="PIN_XRN1-2-like"/>
    <property type="match status" value="1"/>
</dbReference>
<evidence type="ECO:0000256" key="5">
    <source>
        <dbReference type="ARBA" id="ARBA00022839"/>
    </source>
</evidence>
<feature type="compositionally biased region" description="Polar residues" evidence="7">
    <location>
        <begin position="837"/>
        <end position="861"/>
    </location>
</feature>
<dbReference type="GO" id="GO:0000956">
    <property type="term" value="P:nuclear-transcribed mRNA catabolic process"/>
    <property type="evidence" value="ECO:0007669"/>
    <property type="project" value="TreeGrafter"/>
</dbReference>
<evidence type="ECO:0000256" key="3">
    <source>
        <dbReference type="ARBA" id="ARBA00022722"/>
    </source>
</evidence>
<dbReference type="PANTHER" id="PTHR12341:SF62">
    <property type="entry name" value="5'-3' EXORIBONUCLEASE 3-LIKE"/>
    <property type="match status" value="1"/>
</dbReference>
<dbReference type="InterPro" id="IPR017151">
    <property type="entry name" value="Xrn2/3/4"/>
</dbReference>
<dbReference type="PIRSF" id="PIRSF037239">
    <property type="entry name" value="Exonuclease_Xrn2"/>
    <property type="match status" value="1"/>
</dbReference>
<evidence type="ECO:0000256" key="4">
    <source>
        <dbReference type="ARBA" id="ARBA00022801"/>
    </source>
</evidence>
<name>A0A6P5XKL6_DURZI</name>
<dbReference type="FunFam" id="3.40.50.12390:FF:000003">
    <property type="entry name" value="5'-3' exoribonuclease"/>
    <property type="match status" value="1"/>
</dbReference>
<feature type="compositionally biased region" description="Polar residues" evidence="7">
    <location>
        <begin position="971"/>
        <end position="985"/>
    </location>
</feature>
<feature type="transmembrane region" description="Helical" evidence="8">
    <location>
        <begin position="503"/>
        <end position="528"/>
    </location>
</feature>
<evidence type="ECO:0000313" key="12">
    <source>
        <dbReference type="RefSeq" id="XP_022728715.1"/>
    </source>
</evidence>
<dbReference type="GO" id="GO:0005634">
    <property type="term" value="C:nucleus"/>
    <property type="evidence" value="ECO:0007669"/>
    <property type="project" value="InterPro"/>
</dbReference>
<evidence type="ECO:0000259" key="10">
    <source>
        <dbReference type="Pfam" id="PF17846"/>
    </source>
</evidence>